<dbReference type="Proteomes" id="UP001302126">
    <property type="component" value="Unassembled WGS sequence"/>
</dbReference>
<dbReference type="GO" id="GO:0008270">
    <property type="term" value="F:zinc ion binding"/>
    <property type="evidence" value="ECO:0007669"/>
    <property type="project" value="InterPro"/>
</dbReference>
<dbReference type="AlphaFoldDB" id="A0AAN7AID0"/>
<dbReference type="GO" id="GO:0000981">
    <property type="term" value="F:DNA-binding transcription factor activity, RNA polymerase II-specific"/>
    <property type="evidence" value="ECO:0007669"/>
    <property type="project" value="InterPro"/>
</dbReference>
<feature type="compositionally biased region" description="Basic and acidic residues" evidence="1">
    <location>
        <begin position="289"/>
        <end position="304"/>
    </location>
</feature>
<evidence type="ECO:0000313" key="4">
    <source>
        <dbReference type="Proteomes" id="UP001302126"/>
    </source>
</evidence>
<feature type="region of interest" description="Disordered" evidence="1">
    <location>
        <begin position="262"/>
        <end position="361"/>
    </location>
</feature>
<evidence type="ECO:0008006" key="5">
    <source>
        <dbReference type="Google" id="ProtNLM"/>
    </source>
</evidence>
<feature type="compositionally biased region" description="Acidic residues" evidence="1">
    <location>
        <begin position="318"/>
        <end position="327"/>
    </location>
</feature>
<evidence type="ECO:0000256" key="2">
    <source>
        <dbReference type="SAM" id="SignalP"/>
    </source>
</evidence>
<dbReference type="EMBL" id="MU864398">
    <property type="protein sequence ID" value="KAK4187704.1"/>
    <property type="molecule type" value="Genomic_DNA"/>
</dbReference>
<feature type="signal peptide" evidence="2">
    <location>
        <begin position="1"/>
        <end position="25"/>
    </location>
</feature>
<dbReference type="SUPFAM" id="SSF57701">
    <property type="entry name" value="Zn2/Cys6 DNA-binding domain"/>
    <property type="match status" value="1"/>
</dbReference>
<feature type="chain" id="PRO_5042896281" description="Zn(2)-C6 fungal-type domain-containing protein" evidence="2">
    <location>
        <begin position="26"/>
        <end position="492"/>
    </location>
</feature>
<sequence length="492" mass="54695">MDPPPPPLSILTSCLIVSSLHNCLTFTMHLTAPYPPLSYSHFNSQPIHGVNTMNRLSSSSVAGNKGCRSCRSRRRGCGRALPSCPSCRRQSQQDPVLAWHRGNDGRMVSRGGHQRGIVSIRSRKLDLVKRHGETSTRNGLLRRKHNIILSLPRGLSSLARLARGDKSSFRHLHHQRELFFSQFASVSFVPMYLVPFNSPENGDFPLVTIPGSASDDMEMTDLYDLLVRMSLCEEMETSSDSIEYIDMEDEDMTLVEEFIEVQVPEAKEHREPEPEKRAREDTPEPEQQPAREDTPEPEEPKAESAPEAEESTAAAAPEPEETEEPTESTEPTAADSTEAHTEAAPAKPSPSPLMNILSPLHHPTPLRENDLAKILNSLLSPTIFTSITSSSSSSSEREESPFPSVDHVLQIMEVVSHLAETVLRPTRGPDGIKIEDEDDDRTSRIDRMTPEQLRVITNLRSLLDYATKVLCLRSIETSSSAIPEMANQEVTV</sequence>
<proteinExistence type="predicted"/>
<keyword evidence="2" id="KW-0732">Signal</keyword>
<evidence type="ECO:0000256" key="1">
    <source>
        <dbReference type="SAM" id="MobiDB-lite"/>
    </source>
</evidence>
<reference evidence="3" key="2">
    <citation type="submission" date="2023-05" db="EMBL/GenBank/DDBJ databases">
        <authorList>
            <consortium name="Lawrence Berkeley National Laboratory"/>
            <person name="Steindorff A."/>
            <person name="Hensen N."/>
            <person name="Bonometti L."/>
            <person name="Westerberg I."/>
            <person name="Brannstrom I.O."/>
            <person name="Guillou S."/>
            <person name="Cros-Aarteil S."/>
            <person name="Calhoun S."/>
            <person name="Haridas S."/>
            <person name="Kuo A."/>
            <person name="Mondo S."/>
            <person name="Pangilinan J."/>
            <person name="Riley R."/>
            <person name="Labutti K."/>
            <person name="Andreopoulos B."/>
            <person name="Lipzen A."/>
            <person name="Chen C."/>
            <person name="Yanf M."/>
            <person name="Daum C."/>
            <person name="Ng V."/>
            <person name="Clum A."/>
            <person name="Ohm R."/>
            <person name="Martin F."/>
            <person name="Silar P."/>
            <person name="Natvig D."/>
            <person name="Lalanne C."/>
            <person name="Gautier V."/>
            <person name="Ament-Velasquez S.L."/>
            <person name="Kruys A."/>
            <person name="Hutchinson M.I."/>
            <person name="Powell A.J."/>
            <person name="Barry K."/>
            <person name="Miller A.N."/>
            <person name="Grigoriev I.V."/>
            <person name="Debuchy R."/>
            <person name="Gladieux P."/>
            <person name="Thoren M.H."/>
            <person name="Johannesson H."/>
        </authorList>
    </citation>
    <scope>NUCLEOTIDE SEQUENCE</scope>
    <source>
        <strain evidence="3">PSN309</strain>
    </source>
</reference>
<protein>
    <recommendedName>
        <fullName evidence="5">Zn(2)-C6 fungal-type domain-containing protein</fullName>
    </recommendedName>
</protein>
<accession>A0AAN7AID0</accession>
<reference evidence="3" key="1">
    <citation type="journal article" date="2023" name="Mol. Phylogenet. Evol.">
        <title>Genome-scale phylogeny and comparative genomics of the fungal order Sordariales.</title>
        <authorList>
            <person name="Hensen N."/>
            <person name="Bonometti L."/>
            <person name="Westerberg I."/>
            <person name="Brannstrom I.O."/>
            <person name="Guillou S."/>
            <person name="Cros-Aarteil S."/>
            <person name="Calhoun S."/>
            <person name="Haridas S."/>
            <person name="Kuo A."/>
            <person name="Mondo S."/>
            <person name="Pangilinan J."/>
            <person name="Riley R."/>
            <person name="LaButti K."/>
            <person name="Andreopoulos B."/>
            <person name="Lipzen A."/>
            <person name="Chen C."/>
            <person name="Yan M."/>
            <person name="Daum C."/>
            <person name="Ng V."/>
            <person name="Clum A."/>
            <person name="Steindorff A."/>
            <person name="Ohm R.A."/>
            <person name="Martin F."/>
            <person name="Silar P."/>
            <person name="Natvig D.O."/>
            <person name="Lalanne C."/>
            <person name="Gautier V."/>
            <person name="Ament-Velasquez S.L."/>
            <person name="Kruys A."/>
            <person name="Hutchinson M.I."/>
            <person name="Powell A.J."/>
            <person name="Barry K."/>
            <person name="Miller A.N."/>
            <person name="Grigoriev I.V."/>
            <person name="Debuchy R."/>
            <person name="Gladieux P."/>
            <person name="Hiltunen Thoren M."/>
            <person name="Johannesson H."/>
        </authorList>
    </citation>
    <scope>NUCLEOTIDE SEQUENCE</scope>
    <source>
        <strain evidence="3">PSN309</strain>
    </source>
</reference>
<gene>
    <name evidence="3" type="ORF">QBC35DRAFT_221101</name>
</gene>
<comment type="caution">
    <text evidence="3">The sequence shown here is derived from an EMBL/GenBank/DDBJ whole genome shotgun (WGS) entry which is preliminary data.</text>
</comment>
<evidence type="ECO:0000313" key="3">
    <source>
        <dbReference type="EMBL" id="KAK4187704.1"/>
    </source>
</evidence>
<name>A0AAN7AID0_9PEZI</name>
<keyword evidence="4" id="KW-1185">Reference proteome</keyword>
<feature type="compositionally biased region" description="Basic and acidic residues" evidence="1">
    <location>
        <begin position="265"/>
        <end position="282"/>
    </location>
</feature>
<dbReference type="InterPro" id="IPR036864">
    <property type="entry name" value="Zn2-C6_fun-type_DNA-bd_sf"/>
</dbReference>
<organism evidence="3 4">
    <name type="scientific">Podospora australis</name>
    <dbReference type="NCBI Taxonomy" id="1536484"/>
    <lineage>
        <taxon>Eukaryota</taxon>
        <taxon>Fungi</taxon>
        <taxon>Dikarya</taxon>
        <taxon>Ascomycota</taxon>
        <taxon>Pezizomycotina</taxon>
        <taxon>Sordariomycetes</taxon>
        <taxon>Sordariomycetidae</taxon>
        <taxon>Sordariales</taxon>
        <taxon>Podosporaceae</taxon>
        <taxon>Podospora</taxon>
    </lineage>
</organism>